<dbReference type="Proteomes" id="UP000434172">
    <property type="component" value="Unassembled WGS sequence"/>
</dbReference>
<accession>A0A8H3W741</accession>
<organism evidence="2 3">
    <name type="scientific">Colletotrichum asianum</name>
    <dbReference type="NCBI Taxonomy" id="702518"/>
    <lineage>
        <taxon>Eukaryota</taxon>
        <taxon>Fungi</taxon>
        <taxon>Dikarya</taxon>
        <taxon>Ascomycota</taxon>
        <taxon>Pezizomycotina</taxon>
        <taxon>Sordariomycetes</taxon>
        <taxon>Hypocreomycetidae</taxon>
        <taxon>Glomerellales</taxon>
        <taxon>Glomerellaceae</taxon>
        <taxon>Colletotrichum</taxon>
        <taxon>Colletotrichum gloeosporioides species complex</taxon>
    </lineage>
</organism>
<keyword evidence="3" id="KW-1185">Reference proteome</keyword>
<gene>
    <name evidence="2" type="ORF">GQ607_012317</name>
</gene>
<reference evidence="2 3" key="1">
    <citation type="submission" date="2019-12" db="EMBL/GenBank/DDBJ databases">
        <title>A genome sequence resource for the geographically widespread anthracnose pathogen Colletotrichum asianum.</title>
        <authorList>
            <person name="Meng Y."/>
        </authorList>
    </citation>
    <scope>NUCLEOTIDE SEQUENCE [LARGE SCALE GENOMIC DNA]</scope>
    <source>
        <strain evidence="2 3">ICMP 18580</strain>
    </source>
</reference>
<feature type="compositionally biased region" description="Polar residues" evidence="1">
    <location>
        <begin position="90"/>
        <end position="99"/>
    </location>
</feature>
<sequence length="106" mass="11401">MSSCPMLTCFGRFAASSPPCPVSPRCPSSTWPSVPICPSETGNITRELIASPALPRLPRRPDLTRRVPGLFTTSAVHRPLNPTPYPSARPFSSTITHQAITDEAVS</sequence>
<protein>
    <submittedName>
        <fullName evidence="2">Uncharacterized protein</fullName>
    </submittedName>
</protein>
<name>A0A8H3W741_9PEZI</name>
<feature type="region of interest" description="Disordered" evidence="1">
    <location>
        <begin position="78"/>
        <end position="106"/>
    </location>
</feature>
<evidence type="ECO:0000256" key="1">
    <source>
        <dbReference type="SAM" id="MobiDB-lite"/>
    </source>
</evidence>
<evidence type="ECO:0000313" key="2">
    <source>
        <dbReference type="EMBL" id="KAF0320391.1"/>
    </source>
</evidence>
<comment type="caution">
    <text evidence="2">The sequence shown here is derived from an EMBL/GenBank/DDBJ whole genome shotgun (WGS) entry which is preliminary data.</text>
</comment>
<evidence type="ECO:0000313" key="3">
    <source>
        <dbReference type="Proteomes" id="UP000434172"/>
    </source>
</evidence>
<proteinExistence type="predicted"/>
<dbReference type="AlphaFoldDB" id="A0A8H3W741"/>
<dbReference type="EMBL" id="WOWK01000083">
    <property type="protein sequence ID" value="KAF0320391.1"/>
    <property type="molecule type" value="Genomic_DNA"/>
</dbReference>